<sequence>MLLIAARLIYRAGRNPAGPLAWLLLPPIAALGFFPCRRAALRLARAERCLTAPACPAARGLGRAKGAARGGGWRWEDAAALAGPGSCSSHYARGHLASDW</sequence>
<dbReference type="AlphaFoldDB" id="A0A4D9ELM4"/>
<reference evidence="1 2" key="1">
    <citation type="submission" date="2019-04" db="EMBL/GenBank/DDBJ databases">
        <title>Draft genome of the big-headed turtle Platysternon megacephalum.</title>
        <authorList>
            <person name="Gong S."/>
        </authorList>
    </citation>
    <scope>NUCLEOTIDE SEQUENCE [LARGE SCALE GENOMIC DNA]</scope>
    <source>
        <strain evidence="1">DO16091913</strain>
        <tissue evidence="1">Muscle</tissue>
    </source>
</reference>
<evidence type="ECO:0000313" key="1">
    <source>
        <dbReference type="EMBL" id="TFK07120.1"/>
    </source>
</evidence>
<reference evidence="1 2" key="2">
    <citation type="submission" date="2019-04" db="EMBL/GenBank/DDBJ databases">
        <title>The genome sequence of big-headed turtle.</title>
        <authorList>
            <person name="Gong S."/>
        </authorList>
    </citation>
    <scope>NUCLEOTIDE SEQUENCE [LARGE SCALE GENOMIC DNA]</scope>
    <source>
        <strain evidence="1">DO16091913</strain>
        <tissue evidence="1">Muscle</tissue>
    </source>
</reference>
<dbReference type="Proteomes" id="UP000297703">
    <property type="component" value="Unassembled WGS sequence"/>
</dbReference>
<proteinExistence type="predicted"/>
<comment type="caution">
    <text evidence="1">The sequence shown here is derived from an EMBL/GenBank/DDBJ whole genome shotgun (WGS) entry which is preliminary data.</text>
</comment>
<name>A0A4D9ELM4_9SAUR</name>
<protein>
    <submittedName>
        <fullName evidence="1">Putative G-protein coupled receptor 148</fullName>
    </submittedName>
</protein>
<organism evidence="1 2">
    <name type="scientific">Platysternon megacephalum</name>
    <name type="common">big-headed turtle</name>
    <dbReference type="NCBI Taxonomy" id="55544"/>
    <lineage>
        <taxon>Eukaryota</taxon>
        <taxon>Metazoa</taxon>
        <taxon>Chordata</taxon>
        <taxon>Craniata</taxon>
        <taxon>Vertebrata</taxon>
        <taxon>Euteleostomi</taxon>
        <taxon>Archelosauria</taxon>
        <taxon>Testudinata</taxon>
        <taxon>Testudines</taxon>
        <taxon>Cryptodira</taxon>
        <taxon>Durocryptodira</taxon>
        <taxon>Testudinoidea</taxon>
        <taxon>Platysternidae</taxon>
        <taxon>Platysternon</taxon>
    </lineage>
</organism>
<accession>A0A4D9ELM4</accession>
<evidence type="ECO:0000313" key="2">
    <source>
        <dbReference type="Proteomes" id="UP000297703"/>
    </source>
</evidence>
<dbReference type="EMBL" id="QXTE01000088">
    <property type="protein sequence ID" value="TFK07120.1"/>
    <property type="molecule type" value="Genomic_DNA"/>
</dbReference>
<keyword evidence="1" id="KW-0675">Receptor</keyword>
<keyword evidence="2" id="KW-1185">Reference proteome</keyword>
<gene>
    <name evidence="1" type="ORF">DR999_PMT10033</name>
</gene>